<proteinExistence type="predicted"/>
<evidence type="ECO:0000313" key="1">
    <source>
        <dbReference type="EMBL" id="KNZ51659.1"/>
    </source>
</evidence>
<dbReference type="VEuPathDB" id="FungiDB:VP01_386g3"/>
<keyword evidence="2" id="KW-1185">Reference proteome</keyword>
<gene>
    <name evidence="1" type="ORF">VP01_386g3</name>
</gene>
<evidence type="ECO:0000313" key="2">
    <source>
        <dbReference type="Proteomes" id="UP000037035"/>
    </source>
</evidence>
<dbReference type="EMBL" id="LAVV01008912">
    <property type="protein sequence ID" value="KNZ51659.1"/>
    <property type="molecule type" value="Genomic_DNA"/>
</dbReference>
<sequence length="457" mass="50496">MSSAAATAETRSHPLAYISSTAPPHSLLTNADTSQPSPTTQVVYLQPIKSYVVVVLPVAPCNSSHGLVAAHYLHPLFFLVIKNAVLADCSTNNGTGPTALGSHLESGQIDFEEVAIPNSREVSKAKRIRVDCRIQFELGGFQFGEHEDCHLLVHPQGHIKNNLSHMQILFDPVHPGVERREERREKGIEDLPSTSDKDYVIGDLLVKSTSGGFTCMSQMCCTPFTPCGNSQGWKGGDKTITKNLKTQPSLLVKKKAQLPAVDMQKVPRSLSCYSNHAPKVIQILVIFDAAKLKRNEYPQYRGIKYDQIHDYLINGLQQIHTFKNRSPSLLTPRGGGGGAWSLRGIKRQASESPKAEHSHSISGLQCAKGGKKGVFLIGVIQGYSPEFFPHYLLSQFFFPQIIKYNSSGSNNLPLFNHIASFHPRFNNHIHSSLPFSITSMIQSYPLLPSFFNHFILT</sequence>
<accession>A0A0L6UT26</accession>
<name>A0A0L6UT26_9BASI</name>
<protein>
    <submittedName>
        <fullName evidence="1">Uncharacterized protein</fullName>
    </submittedName>
</protein>
<dbReference type="Proteomes" id="UP000037035">
    <property type="component" value="Unassembled WGS sequence"/>
</dbReference>
<dbReference type="AlphaFoldDB" id="A0A0L6UT26"/>
<organism evidence="1 2">
    <name type="scientific">Puccinia sorghi</name>
    <dbReference type="NCBI Taxonomy" id="27349"/>
    <lineage>
        <taxon>Eukaryota</taxon>
        <taxon>Fungi</taxon>
        <taxon>Dikarya</taxon>
        <taxon>Basidiomycota</taxon>
        <taxon>Pucciniomycotina</taxon>
        <taxon>Pucciniomycetes</taxon>
        <taxon>Pucciniales</taxon>
        <taxon>Pucciniaceae</taxon>
        <taxon>Puccinia</taxon>
    </lineage>
</organism>
<reference evidence="1 2" key="1">
    <citation type="submission" date="2015-08" db="EMBL/GenBank/DDBJ databases">
        <title>Next Generation Sequencing and Analysis of the Genome of Puccinia sorghi L Schw, the Causal Agent of Maize Common Rust.</title>
        <authorList>
            <person name="Rochi L."/>
            <person name="Burguener G."/>
            <person name="Darino M."/>
            <person name="Turjanski A."/>
            <person name="Kreff E."/>
            <person name="Dieguez M.J."/>
            <person name="Sacco F."/>
        </authorList>
    </citation>
    <scope>NUCLEOTIDE SEQUENCE [LARGE SCALE GENOMIC DNA]</scope>
    <source>
        <strain evidence="1 2">RO10H11247</strain>
    </source>
</reference>
<comment type="caution">
    <text evidence="1">The sequence shown here is derived from an EMBL/GenBank/DDBJ whole genome shotgun (WGS) entry which is preliminary data.</text>
</comment>